<protein>
    <submittedName>
        <fullName evidence="2">Plasmid replication/partition related protein</fullName>
    </submittedName>
</protein>
<sequence length="329" mass="36187">MTATQQPVTYITAAHPQGADPVADSKEPALKIHPVTSLFPMLSEGELLDLAESIKAEGQHEDIVLDADGVLLDGRNRLAACEIAGVEPRFTTYTGSDPTVLIFSKNIFRRHLSKGQRAMITVMARSFSGHSLRREAKTHGLSRSRLSAANVVLTYSRELAEQVRIGALSLDNAYNTVAERKARAAALQKQYDHLREHAPDLAEQVTESEITLADATAALNERLETERLRQYVINADTVRLADGDTTPALAELVERGDITWPEARQRAEEFAVHRRDTIQRSRQALHLIAENWGVVQDLSARPNTAYAQEITNGLSPAARALVARLITSS</sequence>
<dbReference type="Proteomes" id="UP001604282">
    <property type="component" value="Unassembled WGS sequence"/>
</dbReference>
<evidence type="ECO:0000256" key="1">
    <source>
        <dbReference type="SAM" id="Coils"/>
    </source>
</evidence>
<keyword evidence="3" id="KW-1185">Reference proteome</keyword>
<evidence type="ECO:0000313" key="3">
    <source>
        <dbReference type="Proteomes" id="UP001604282"/>
    </source>
</evidence>
<dbReference type="RefSeq" id="WP_392884150.1">
    <property type="nucleotide sequence ID" value="NZ_JBICZW010000020.1"/>
</dbReference>
<comment type="caution">
    <text evidence="2">The sequence shown here is derived from an EMBL/GenBank/DDBJ whole genome shotgun (WGS) entry which is preliminary data.</text>
</comment>
<feature type="coiled-coil region" evidence="1">
    <location>
        <begin position="170"/>
        <end position="204"/>
    </location>
</feature>
<name>A0ABW7BY79_9ACTN</name>
<reference evidence="2 3" key="1">
    <citation type="submission" date="2024-10" db="EMBL/GenBank/DDBJ databases">
        <title>The Natural Products Discovery Center: Release of the First 8490 Sequenced Strains for Exploring Actinobacteria Biosynthetic Diversity.</title>
        <authorList>
            <person name="Kalkreuter E."/>
            <person name="Kautsar S.A."/>
            <person name="Yang D."/>
            <person name="Bader C.D."/>
            <person name="Teijaro C.N."/>
            <person name="Fluegel L."/>
            <person name="Davis C.M."/>
            <person name="Simpson J.R."/>
            <person name="Lauterbach L."/>
            <person name="Steele A.D."/>
            <person name="Gui C."/>
            <person name="Meng S."/>
            <person name="Li G."/>
            <person name="Viehrig K."/>
            <person name="Ye F."/>
            <person name="Su P."/>
            <person name="Kiefer A.F."/>
            <person name="Nichols A."/>
            <person name="Cepeda A.J."/>
            <person name="Yan W."/>
            <person name="Fan B."/>
            <person name="Jiang Y."/>
            <person name="Adhikari A."/>
            <person name="Zheng C.-J."/>
            <person name="Schuster L."/>
            <person name="Cowan T.M."/>
            <person name="Smanski M.J."/>
            <person name="Chevrette M.G."/>
            <person name="De Carvalho L.P.S."/>
            <person name="Shen B."/>
        </authorList>
    </citation>
    <scope>NUCLEOTIDE SEQUENCE [LARGE SCALE GENOMIC DNA]</scope>
    <source>
        <strain evidence="2 3">NPDC048229</strain>
    </source>
</reference>
<dbReference type="InterPro" id="IPR036086">
    <property type="entry name" value="ParB/Sulfiredoxin_sf"/>
</dbReference>
<keyword evidence="1" id="KW-0175">Coiled coil</keyword>
<dbReference type="SUPFAM" id="SSF110849">
    <property type="entry name" value="ParB/Sulfiredoxin"/>
    <property type="match status" value="1"/>
</dbReference>
<gene>
    <name evidence="2" type="ORF">ACGFYS_26380</name>
</gene>
<proteinExistence type="predicted"/>
<evidence type="ECO:0000313" key="2">
    <source>
        <dbReference type="EMBL" id="MFG3192463.1"/>
    </source>
</evidence>
<accession>A0ABW7BY79</accession>
<organism evidence="2 3">
    <name type="scientific">Streptomyces omiyaensis</name>
    <dbReference type="NCBI Taxonomy" id="68247"/>
    <lineage>
        <taxon>Bacteria</taxon>
        <taxon>Bacillati</taxon>
        <taxon>Actinomycetota</taxon>
        <taxon>Actinomycetes</taxon>
        <taxon>Kitasatosporales</taxon>
        <taxon>Streptomycetaceae</taxon>
        <taxon>Streptomyces</taxon>
    </lineage>
</organism>
<dbReference type="EMBL" id="JBICZW010000020">
    <property type="protein sequence ID" value="MFG3192463.1"/>
    <property type="molecule type" value="Genomic_DNA"/>
</dbReference>